<reference evidence="11" key="1">
    <citation type="submission" date="2021-04" db="EMBL/GenBank/DDBJ databases">
        <authorList>
            <consortium name="Molecular Ecology Group"/>
        </authorList>
    </citation>
    <scope>NUCLEOTIDE SEQUENCE</scope>
</reference>
<dbReference type="Proteomes" id="UP000678393">
    <property type="component" value="Unassembled WGS sequence"/>
</dbReference>
<dbReference type="PANTHER" id="PTHR12308">
    <property type="entry name" value="ANOCTAMIN"/>
    <property type="match status" value="1"/>
</dbReference>
<gene>
    <name evidence="11" type="ORF">CUNI_LOCUS764</name>
</gene>
<evidence type="ECO:0000256" key="4">
    <source>
        <dbReference type="ARBA" id="ARBA00022692"/>
    </source>
</evidence>
<accession>A0A8S3YLH4</accession>
<dbReference type="EMBL" id="CAJHNH020000088">
    <property type="protein sequence ID" value="CAG5115206.1"/>
    <property type="molecule type" value="Genomic_DNA"/>
</dbReference>
<evidence type="ECO:0000256" key="3">
    <source>
        <dbReference type="ARBA" id="ARBA00022475"/>
    </source>
</evidence>
<dbReference type="GO" id="GO:0046983">
    <property type="term" value="F:protein dimerization activity"/>
    <property type="evidence" value="ECO:0007669"/>
    <property type="project" value="InterPro"/>
</dbReference>
<dbReference type="InterPro" id="IPR049452">
    <property type="entry name" value="Anoctamin_TM"/>
</dbReference>
<proteinExistence type="inferred from homology"/>
<evidence type="ECO:0000256" key="1">
    <source>
        <dbReference type="ARBA" id="ARBA00004651"/>
    </source>
</evidence>
<dbReference type="AlphaFoldDB" id="A0A8S3YLH4"/>
<dbReference type="InterPro" id="IPR032394">
    <property type="entry name" value="Anoct_dimer"/>
</dbReference>
<evidence type="ECO:0000256" key="8">
    <source>
        <dbReference type="RuleBase" id="RU280814"/>
    </source>
</evidence>
<keyword evidence="4 8" id="KW-0812">Transmembrane</keyword>
<sequence>MFTGQVMGSLPNCDHNKHDEVEDDDRLFRDGRRRIDFILAWSNELGKKRQQTFKSRAVFETNLIEEGLQLEYTVTKNRISYVKIHAPYKVLKRYADILKLRLPIKAVNHLCLIRHAADSYLIPLDWYLIQNKKGPKDMLVKLKHKLLKPFQYNKKKLPSITRSYTCPYSSNKEYLFDIPEKPEHLFNSATRSWIVDYILRRKYFADTTENSFACGINKMVSDKIYTAAYPLHEGDWQGPDENPRKILFDCWASWRNCFKLQPIDHIRVYFGETIALYFAWLGFYTSMLIPATVVGFAVFVFSLYSMATDSTSKELCNPAYNITMCPLCDGRCGYWKLSSACLRANISRIFDNGSTVFFAVFMSLWGTFFLEFWKREQATIQYKWDLTSFVEEEQPPRPEYLSRLENCDTMRVNPVTGMTEPYLPFWRMRFPRYFTSYSIMLLMTVFALSVFVAVIAYKVVLFTTLSLLTDSVTSVSSVQLFKDNASLLTTVMTAVVNLIVILILNFFYGYLAFWLTDWEYLRTQSEYDNSITLKLFVFQFINCFSSIYYIAFFKGQFIGRPGRYRTIFGNRLEECDPAGCLIELCIQLAIIMVGRQLIQNNLQETVLPKMIKFIKMKMRRQTQEQKLAAEPWEKDYLLEPAREMSLFYEYLEMVMQFGFLTIFCAAFPLGPVFALMNNIVEIRVDANKFVTQLQRPVAVKSASIGVWYSVLYAISRIAIITN</sequence>
<dbReference type="PANTHER" id="PTHR12308:SF83">
    <property type="entry name" value="ANOCTAMIN"/>
    <property type="match status" value="1"/>
</dbReference>
<evidence type="ECO:0000256" key="5">
    <source>
        <dbReference type="ARBA" id="ARBA00022989"/>
    </source>
</evidence>
<comment type="similarity">
    <text evidence="2 8">Belongs to the anoctamin family.</text>
</comment>
<evidence type="ECO:0000259" key="10">
    <source>
        <dbReference type="Pfam" id="PF16178"/>
    </source>
</evidence>
<feature type="non-terminal residue" evidence="11">
    <location>
        <position position="1"/>
    </location>
</feature>
<dbReference type="GO" id="GO:0005254">
    <property type="term" value="F:chloride channel activity"/>
    <property type="evidence" value="ECO:0007669"/>
    <property type="project" value="TreeGrafter"/>
</dbReference>
<feature type="transmembrane region" description="Helical" evidence="8">
    <location>
        <begin position="437"/>
        <end position="465"/>
    </location>
</feature>
<dbReference type="Pfam" id="PF16178">
    <property type="entry name" value="Anoct_dimer"/>
    <property type="match status" value="1"/>
</dbReference>
<feature type="domain" description="Anoctamin dimerisation" evidence="10">
    <location>
        <begin position="28"/>
        <end position="263"/>
    </location>
</feature>
<dbReference type="GO" id="GO:0005886">
    <property type="term" value="C:plasma membrane"/>
    <property type="evidence" value="ECO:0007669"/>
    <property type="project" value="UniProtKB-SubCell"/>
</dbReference>
<evidence type="ECO:0000256" key="2">
    <source>
        <dbReference type="ARBA" id="ARBA00009671"/>
    </source>
</evidence>
<protein>
    <recommendedName>
        <fullName evidence="8">Anoctamin</fullName>
    </recommendedName>
</protein>
<feature type="transmembrane region" description="Helical" evidence="8">
    <location>
        <begin position="274"/>
        <end position="304"/>
    </location>
</feature>
<keyword evidence="3" id="KW-1003">Cell membrane</keyword>
<dbReference type="Pfam" id="PF04547">
    <property type="entry name" value="Anoctamin"/>
    <property type="match status" value="1"/>
</dbReference>
<keyword evidence="6 8" id="KW-0472">Membrane</keyword>
<dbReference type="InterPro" id="IPR007632">
    <property type="entry name" value="Anoctamin"/>
</dbReference>
<comment type="caution">
    <text evidence="11">The sequence shown here is derived from an EMBL/GenBank/DDBJ whole genome shotgun (WGS) entry which is preliminary data.</text>
</comment>
<keyword evidence="12" id="KW-1185">Reference proteome</keyword>
<evidence type="ECO:0000259" key="9">
    <source>
        <dbReference type="Pfam" id="PF04547"/>
    </source>
</evidence>
<comment type="caution">
    <text evidence="8">Lacks conserved residue(s) required for the propagation of feature annotation.</text>
</comment>
<keyword evidence="5 8" id="KW-1133">Transmembrane helix</keyword>
<feature type="domain" description="Anoctamin transmembrane" evidence="9">
    <location>
        <begin position="266"/>
        <end position="722"/>
    </location>
</feature>
<comment type="subcellular location">
    <subcellularLocation>
        <location evidence="1">Cell membrane</location>
        <topology evidence="1">Multi-pass membrane protein</topology>
    </subcellularLocation>
    <subcellularLocation>
        <location evidence="8">Membrane</location>
        <topology evidence="8">Multi-pass membrane protein</topology>
    </subcellularLocation>
</comment>
<evidence type="ECO:0000256" key="6">
    <source>
        <dbReference type="ARBA" id="ARBA00023136"/>
    </source>
</evidence>
<feature type="transmembrane region" description="Helical" evidence="8">
    <location>
        <begin position="531"/>
        <end position="551"/>
    </location>
</feature>
<evidence type="ECO:0000313" key="11">
    <source>
        <dbReference type="EMBL" id="CAG5115206.1"/>
    </source>
</evidence>
<name>A0A8S3YLH4_9EUPU</name>
<evidence type="ECO:0000313" key="12">
    <source>
        <dbReference type="Proteomes" id="UP000678393"/>
    </source>
</evidence>
<keyword evidence="7" id="KW-0325">Glycoprotein</keyword>
<feature type="transmembrane region" description="Helical" evidence="8">
    <location>
        <begin position="355"/>
        <end position="373"/>
    </location>
</feature>
<feature type="transmembrane region" description="Helical" evidence="8">
    <location>
        <begin position="653"/>
        <end position="676"/>
    </location>
</feature>
<feature type="transmembrane region" description="Helical" evidence="8">
    <location>
        <begin position="697"/>
        <end position="719"/>
    </location>
</feature>
<dbReference type="OrthoDB" id="296386at2759"/>
<feature type="transmembrane region" description="Helical" evidence="8">
    <location>
        <begin position="485"/>
        <end position="511"/>
    </location>
</feature>
<evidence type="ECO:0000256" key="7">
    <source>
        <dbReference type="ARBA" id="ARBA00023180"/>
    </source>
</evidence>
<organism evidence="11 12">
    <name type="scientific">Candidula unifasciata</name>
    <dbReference type="NCBI Taxonomy" id="100452"/>
    <lineage>
        <taxon>Eukaryota</taxon>
        <taxon>Metazoa</taxon>
        <taxon>Spiralia</taxon>
        <taxon>Lophotrochozoa</taxon>
        <taxon>Mollusca</taxon>
        <taxon>Gastropoda</taxon>
        <taxon>Heterobranchia</taxon>
        <taxon>Euthyneura</taxon>
        <taxon>Panpulmonata</taxon>
        <taxon>Eupulmonata</taxon>
        <taxon>Stylommatophora</taxon>
        <taxon>Helicina</taxon>
        <taxon>Helicoidea</taxon>
        <taxon>Geomitridae</taxon>
        <taxon>Candidula</taxon>
    </lineage>
</organism>